<dbReference type="Gene3D" id="1.10.720.50">
    <property type="entry name" value="PWWP, helical domain"/>
    <property type="match status" value="1"/>
</dbReference>
<feature type="non-terminal residue" evidence="1">
    <location>
        <position position="1"/>
    </location>
</feature>
<feature type="non-terminal residue" evidence="1">
    <location>
        <position position="52"/>
    </location>
</feature>
<gene>
    <name evidence="1" type="ORF">M9458_034965</name>
</gene>
<accession>A0ABD0P8K0</accession>
<sequence length="52" mass="5689">VASTRAGKNFLTCLESDDTDTSKSVDMQNKQMIEWAMTGFQPTGPKGLEPPE</sequence>
<dbReference type="AlphaFoldDB" id="A0ABD0P8K0"/>
<evidence type="ECO:0000313" key="1">
    <source>
        <dbReference type="EMBL" id="KAL0170369.1"/>
    </source>
</evidence>
<keyword evidence="2" id="KW-1185">Reference proteome</keyword>
<dbReference type="EMBL" id="JAMKFB020000017">
    <property type="protein sequence ID" value="KAL0170369.1"/>
    <property type="molecule type" value="Genomic_DNA"/>
</dbReference>
<name>A0ABD0P8K0_CIRMR</name>
<protein>
    <submittedName>
        <fullName evidence="1">Uncharacterized protein</fullName>
    </submittedName>
</protein>
<proteinExistence type="predicted"/>
<comment type="caution">
    <text evidence="1">The sequence shown here is derived from an EMBL/GenBank/DDBJ whole genome shotgun (WGS) entry which is preliminary data.</text>
</comment>
<evidence type="ECO:0000313" key="2">
    <source>
        <dbReference type="Proteomes" id="UP001529510"/>
    </source>
</evidence>
<reference evidence="1 2" key="1">
    <citation type="submission" date="2024-05" db="EMBL/GenBank/DDBJ databases">
        <title>Genome sequencing and assembly of Indian major carp, Cirrhinus mrigala (Hamilton, 1822).</title>
        <authorList>
            <person name="Mohindra V."/>
            <person name="Chowdhury L.M."/>
            <person name="Lal K."/>
            <person name="Jena J.K."/>
        </authorList>
    </citation>
    <scope>NUCLEOTIDE SEQUENCE [LARGE SCALE GENOMIC DNA]</scope>
    <source>
        <strain evidence="1">CM1030</strain>
        <tissue evidence="1">Blood</tissue>
    </source>
</reference>
<organism evidence="1 2">
    <name type="scientific">Cirrhinus mrigala</name>
    <name type="common">Mrigala</name>
    <dbReference type="NCBI Taxonomy" id="683832"/>
    <lineage>
        <taxon>Eukaryota</taxon>
        <taxon>Metazoa</taxon>
        <taxon>Chordata</taxon>
        <taxon>Craniata</taxon>
        <taxon>Vertebrata</taxon>
        <taxon>Euteleostomi</taxon>
        <taxon>Actinopterygii</taxon>
        <taxon>Neopterygii</taxon>
        <taxon>Teleostei</taxon>
        <taxon>Ostariophysi</taxon>
        <taxon>Cypriniformes</taxon>
        <taxon>Cyprinidae</taxon>
        <taxon>Labeoninae</taxon>
        <taxon>Labeonini</taxon>
        <taxon>Cirrhinus</taxon>
    </lineage>
</organism>
<dbReference type="Proteomes" id="UP001529510">
    <property type="component" value="Unassembled WGS sequence"/>
</dbReference>